<organism evidence="3 4">
    <name type="scientific">Clonostachys byssicola</name>
    <dbReference type="NCBI Taxonomy" id="160290"/>
    <lineage>
        <taxon>Eukaryota</taxon>
        <taxon>Fungi</taxon>
        <taxon>Dikarya</taxon>
        <taxon>Ascomycota</taxon>
        <taxon>Pezizomycotina</taxon>
        <taxon>Sordariomycetes</taxon>
        <taxon>Hypocreomycetidae</taxon>
        <taxon>Hypocreales</taxon>
        <taxon>Bionectriaceae</taxon>
        <taxon>Clonostachys</taxon>
    </lineage>
</organism>
<accession>A0A9N9Y844</accession>
<feature type="chain" id="PRO_5040515600" description="Secreted protein" evidence="2">
    <location>
        <begin position="31"/>
        <end position="207"/>
    </location>
</feature>
<evidence type="ECO:0000256" key="1">
    <source>
        <dbReference type="SAM" id="MobiDB-lite"/>
    </source>
</evidence>
<dbReference type="AlphaFoldDB" id="A0A9N9Y844"/>
<reference evidence="3" key="1">
    <citation type="submission" date="2021-10" db="EMBL/GenBank/DDBJ databases">
        <authorList>
            <person name="Piombo E."/>
        </authorList>
    </citation>
    <scope>NUCLEOTIDE SEQUENCE</scope>
</reference>
<protein>
    <recommendedName>
        <fullName evidence="5">Secreted protein</fullName>
    </recommendedName>
</protein>
<dbReference type="Proteomes" id="UP000754883">
    <property type="component" value="Unassembled WGS sequence"/>
</dbReference>
<evidence type="ECO:0000256" key="2">
    <source>
        <dbReference type="SAM" id="SignalP"/>
    </source>
</evidence>
<evidence type="ECO:0000313" key="4">
    <source>
        <dbReference type="Proteomes" id="UP000754883"/>
    </source>
</evidence>
<proteinExistence type="predicted"/>
<name>A0A9N9Y844_9HYPO</name>
<evidence type="ECO:0000313" key="3">
    <source>
        <dbReference type="EMBL" id="CAH0003660.1"/>
    </source>
</evidence>
<comment type="caution">
    <text evidence="3">The sequence shown here is derived from an EMBL/GenBank/DDBJ whole genome shotgun (WGS) entry which is preliminary data.</text>
</comment>
<keyword evidence="4" id="KW-1185">Reference proteome</keyword>
<sequence>MGPALLTALSPGLVRWMLILSVTKLPLARGFTEETRATEQREPCHDFTRELPGCHAGDNGKLVASRPTSQHDDEMRSTDLIHNSNQDEAGWMMAGPLHWLPPYPLSSVAFKLIPGQSVERPGRVHQLNRAKALQRFMTLRRNYRNEATHRLSLPVGAWIRCSLLYRPLTSAGRTSRVQLAVGCALLESGESCSLFEAGQGWAGLSKK</sequence>
<dbReference type="EMBL" id="CABFNO020001565">
    <property type="protein sequence ID" value="CAH0003660.1"/>
    <property type="molecule type" value="Genomic_DNA"/>
</dbReference>
<feature type="region of interest" description="Disordered" evidence="1">
    <location>
        <begin position="49"/>
        <end position="74"/>
    </location>
</feature>
<gene>
    <name evidence="3" type="ORF">CBYS24578_00009741</name>
</gene>
<keyword evidence="2" id="KW-0732">Signal</keyword>
<feature type="signal peptide" evidence="2">
    <location>
        <begin position="1"/>
        <end position="30"/>
    </location>
</feature>
<evidence type="ECO:0008006" key="5">
    <source>
        <dbReference type="Google" id="ProtNLM"/>
    </source>
</evidence>